<proteinExistence type="predicted"/>
<name>A0A7U3UQP4_9ACTN</name>
<feature type="compositionally biased region" description="Basic and acidic residues" evidence="1">
    <location>
        <begin position="27"/>
        <end position="44"/>
    </location>
</feature>
<accession>A0A7U3UQP4</accession>
<dbReference type="InterPro" id="IPR013783">
    <property type="entry name" value="Ig-like_fold"/>
</dbReference>
<dbReference type="Proteomes" id="UP000595703">
    <property type="component" value="Chromosome"/>
</dbReference>
<dbReference type="InterPro" id="IPR027417">
    <property type="entry name" value="P-loop_NTPase"/>
</dbReference>
<dbReference type="GO" id="GO:0005975">
    <property type="term" value="P:carbohydrate metabolic process"/>
    <property type="evidence" value="ECO:0007669"/>
    <property type="project" value="UniProtKB-ARBA"/>
</dbReference>
<feature type="region of interest" description="Disordered" evidence="1">
    <location>
        <begin position="27"/>
        <end position="63"/>
    </location>
</feature>
<feature type="compositionally biased region" description="Gly residues" evidence="1">
    <location>
        <begin position="792"/>
        <end position="819"/>
    </location>
</feature>
<gene>
    <name evidence="2" type="ORF">RVR_2503</name>
</gene>
<reference evidence="2 3" key="3">
    <citation type="journal article" date="2011" name="Nat. Chem. Biol.">
        <title>Reveromycin A biosynthesis uses RevG and RevJ for stereospecific spiroacetal formation.</title>
        <authorList>
            <person name="Takahashi S."/>
            <person name="Toyoda A."/>
            <person name="Sekiyama Y."/>
            <person name="Takagi H."/>
            <person name="Nogawa T."/>
            <person name="Uramoto M."/>
            <person name="Suzuki R."/>
            <person name="Koshino H."/>
            <person name="Kumano T."/>
            <person name="Panthee S."/>
            <person name="Dairi T."/>
            <person name="Ishikawa J."/>
            <person name="Ikeda H."/>
            <person name="Sakaki Y."/>
            <person name="Osada H."/>
        </authorList>
    </citation>
    <scope>NUCLEOTIDE SEQUENCE [LARGE SCALE GENOMIC DNA]</scope>
    <source>
        <strain evidence="2 3">SN-593</strain>
    </source>
</reference>
<feature type="region of interest" description="Disordered" evidence="1">
    <location>
        <begin position="508"/>
        <end position="528"/>
    </location>
</feature>
<feature type="compositionally biased region" description="Polar residues" evidence="1">
    <location>
        <begin position="602"/>
        <end position="612"/>
    </location>
</feature>
<sequence>MPGVAMEGFDFGEFRVVVKGRGRGVRLERAAPGTDGRDGDRCGEEDGPPARLPRRRVSHPHTGAVGTLVGREEQLGLLRSVVRSRRMVEFTAERGSGKTSLLRAVAPDAYVRVGAADFEDFLQDLVREFYVYPPGAPRLSAEECRRALRQVNAVVALDDVGYDPPQIADLREALRGCAVLIGAVRPAVGPLGISHPLPGLAAEDAVTLLSRLLDRIIAGAELPQAHRLVAALDGRPLALRQAAALVRYDDRDLADLVRQVEPGPATLDALAVAALDPQSRRALAALALLGGARLPARLVAAMAEVEPGAERFERLCARGLAEKHGDRFGLPAGLPEPYLRLLHRQLDLRASLRTLGAWIEARDPAGEEAGQAADAAVPLLDAAAGRGDWESVVALATTVEPVLCVQGHWRSWQRTLEIGRLAAGRLPDAAAEAHFAHQEGTLHLLEGRREEARDALSHALELRTRHFRAVHDPAVEDTRANLVLAGGSGDARGGGAAGASRALLGRRLSGIGRSTGRRRRARARRRSHRALVGMAAATAALATGVAVAVGTVGGDGLGGVGVTGRHHSTSAAGAKGGPATSGGLPGVRRSSGIADQDAPSGTAPTEATSPTGPGTALRPLTIEGTADYGDVHAGPAGSAPVATLTITNPNGTPVALEAITLSTRSDFAITQGSCRTGEAVAPGFLDGGGAPAQAKKLAAGTSCSVLVRFAPTALGRRADTLTVSYGKDGRSSARLTGRAFATVKVTVSPDATGSRHGYVDITSDGTVTTCDPAEPCTVRYFDAKAPLLLDAHGGGTDPGGSGGAGDGGTTGAGGAGGSSTTGSTAGADPTGGSSTSDGAGTSAGSSATMSPLYLPGTWTGPCAGAAQECAPTPGGDITTTITFTQDAS</sequence>
<feature type="compositionally biased region" description="Low complexity" evidence="1">
    <location>
        <begin position="820"/>
        <end position="848"/>
    </location>
</feature>
<dbReference type="Gene3D" id="2.60.40.10">
    <property type="entry name" value="Immunoglobulins"/>
    <property type="match status" value="1"/>
</dbReference>
<reference evidence="2 3" key="4">
    <citation type="journal article" date="2020" name="Sci. Rep.">
        <title>beta-carboline chemical signals induce reveromycin production through a LuxR family regulator in Streptomyces sp. SN-593.</title>
        <authorList>
            <person name="Panthee S."/>
            <person name="Kito N."/>
            <person name="Hayashi T."/>
            <person name="Shimizu T."/>
            <person name="Ishikawa J."/>
            <person name="Hamamoto H."/>
            <person name="Osada H."/>
            <person name="Takahashi S."/>
        </authorList>
    </citation>
    <scope>NUCLEOTIDE SEQUENCE [LARGE SCALE GENOMIC DNA]</scope>
    <source>
        <strain evidence="2 3">SN-593</strain>
    </source>
</reference>
<feature type="region of interest" description="Disordered" evidence="1">
    <location>
        <begin position="792"/>
        <end position="848"/>
    </location>
</feature>
<dbReference type="EMBL" id="AP018365">
    <property type="protein sequence ID" value="BBA96967.1"/>
    <property type="molecule type" value="Genomic_DNA"/>
</dbReference>
<evidence type="ECO:0000256" key="1">
    <source>
        <dbReference type="SAM" id="MobiDB-lite"/>
    </source>
</evidence>
<reference evidence="2 3" key="1">
    <citation type="journal article" date="2010" name="J. Bacteriol.">
        <title>Biochemical characterization of a novel indole prenyltransferase from Streptomyces sp. SN-593.</title>
        <authorList>
            <person name="Takahashi S."/>
            <person name="Takagi H."/>
            <person name="Toyoda A."/>
            <person name="Uramoto M."/>
            <person name="Nogawa T."/>
            <person name="Ueki M."/>
            <person name="Sakaki Y."/>
            <person name="Osada H."/>
        </authorList>
    </citation>
    <scope>NUCLEOTIDE SEQUENCE [LARGE SCALE GENOMIC DNA]</scope>
    <source>
        <strain evidence="2 3">SN-593</strain>
    </source>
</reference>
<dbReference type="KEGG" id="arev:RVR_2503"/>
<protein>
    <submittedName>
        <fullName evidence="2">Uncharacterized protein</fullName>
    </submittedName>
</protein>
<feature type="compositionally biased region" description="Basic residues" evidence="1">
    <location>
        <begin position="515"/>
        <end position="528"/>
    </location>
</feature>
<feature type="region of interest" description="Disordered" evidence="1">
    <location>
        <begin position="567"/>
        <end position="620"/>
    </location>
</feature>
<feature type="compositionally biased region" description="Gly residues" evidence="1">
    <location>
        <begin position="574"/>
        <end position="585"/>
    </location>
</feature>
<dbReference type="SUPFAM" id="SSF52540">
    <property type="entry name" value="P-loop containing nucleoside triphosphate hydrolases"/>
    <property type="match status" value="1"/>
</dbReference>
<evidence type="ECO:0000313" key="3">
    <source>
        <dbReference type="Proteomes" id="UP000595703"/>
    </source>
</evidence>
<reference evidence="2 3" key="2">
    <citation type="journal article" date="2011" name="J. Antibiot.">
        <title>Furaquinocins I and J: novel polyketide isoprenoid hybrid compounds from Streptomyces reveromyceticus SN-593.</title>
        <authorList>
            <person name="Panthee S."/>
            <person name="Takahashi S."/>
            <person name="Takagi H."/>
            <person name="Nogawa T."/>
            <person name="Oowada E."/>
            <person name="Uramoto M."/>
            <person name="Osada H."/>
        </authorList>
    </citation>
    <scope>NUCLEOTIDE SEQUENCE [LARGE SCALE GENOMIC DNA]</scope>
    <source>
        <strain evidence="2 3">SN-593</strain>
    </source>
</reference>
<dbReference type="AlphaFoldDB" id="A0A7U3UQP4"/>
<evidence type="ECO:0000313" key="2">
    <source>
        <dbReference type="EMBL" id="BBA96967.1"/>
    </source>
</evidence>
<organism evidence="2 3">
    <name type="scientific">Actinacidiphila reveromycinica</name>
    <dbReference type="NCBI Taxonomy" id="659352"/>
    <lineage>
        <taxon>Bacteria</taxon>
        <taxon>Bacillati</taxon>
        <taxon>Actinomycetota</taxon>
        <taxon>Actinomycetes</taxon>
        <taxon>Kitasatosporales</taxon>
        <taxon>Streptomycetaceae</taxon>
        <taxon>Actinacidiphila</taxon>
    </lineage>
</organism>
<keyword evidence="3" id="KW-1185">Reference proteome</keyword>